<dbReference type="InterPro" id="IPR013325">
    <property type="entry name" value="RNA_pol_sigma_r2"/>
</dbReference>
<dbReference type="GO" id="GO:0003677">
    <property type="term" value="F:DNA binding"/>
    <property type="evidence" value="ECO:0007669"/>
    <property type="project" value="UniProtKB-KW"/>
</dbReference>
<dbReference type="InterPro" id="IPR013324">
    <property type="entry name" value="RNA_pol_sigma_r3/r4-like"/>
</dbReference>
<dbReference type="InterPro" id="IPR013249">
    <property type="entry name" value="RNA_pol_sigma70_r4_t2"/>
</dbReference>
<keyword evidence="3" id="KW-0731">Sigma factor</keyword>
<dbReference type="PANTHER" id="PTHR43133:SF52">
    <property type="entry name" value="ECF RNA POLYMERASE SIGMA FACTOR SIGL"/>
    <property type="match status" value="1"/>
</dbReference>
<evidence type="ECO:0000259" key="7">
    <source>
        <dbReference type="Pfam" id="PF08281"/>
    </source>
</evidence>
<feature type="domain" description="RNA polymerase sigma factor 70 region 4 type 2" evidence="7">
    <location>
        <begin position="111"/>
        <end position="163"/>
    </location>
</feature>
<evidence type="ECO:0000256" key="2">
    <source>
        <dbReference type="ARBA" id="ARBA00023015"/>
    </source>
</evidence>
<dbReference type="InterPro" id="IPR039425">
    <property type="entry name" value="RNA_pol_sigma-70-like"/>
</dbReference>
<dbReference type="Gene3D" id="1.10.10.10">
    <property type="entry name" value="Winged helix-like DNA-binding domain superfamily/Winged helix DNA-binding domain"/>
    <property type="match status" value="1"/>
</dbReference>
<keyword evidence="4" id="KW-0238">DNA-binding</keyword>
<dbReference type="InterPro" id="IPR014284">
    <property type="entry name" value="RNA_pol_sigma-70_dom"/>
</dbReference>
<dbReference type="AlphaFoldDB" id="A0A9D2P576"/>
<proteinExistence type="inferred from homology"/>
<evidence type="ECO:0000256" key="4">
    <source>
        <dbReference type="ARBA" id="ARBA00023125"/>
    </source>
</evidence>
<dbReference type="Proteomes" id="UP000823895">
    <property type="component" value="Unassembled WGS sequence"/>
</dbReference>
<sequence length="175" mass="20776">MEKELLEELYHRYGQEIYRYLYAICRNRLMAEDIMQDVFCKALISLPSSHVNARAWLYMVGRNLLLNEMKKQKRQIYSEEPEKRATDRMRGFDGVSEGNPEEETIKKEESEILRQALLMLDIRKREILVLSYFEHFTLKEAAAIMGISYENARILSMRAKRELRGIMEVNGYEIL</sequence>
<evidence type="ECO:0000313" key="9">
    <source>
        <dbReference type="Proteomes" id="UP000823895"/>
    </source>
</evidence>
<keyword evidence="2" id="KW-0805">Transcription regulation</keyword>
<dbReference type="GO" id="GO:0016987">
    <property type="term" value="F:sigma factor activity"/>
    <property type="evidence" value="ECO:0007669"/>
    <property type="project" value="UniProtKB-KW"/>
</dbReference>
<reference evidence="8" key="1">
    <citation type="journal article" date="2021" name="PeerJ">
        <title>Extensive microbial diversity within the chicken gut microbiome revealed by metagenomics and culture.</title>
        <authorList>
            <person name="Gilroy R."/>
            <person name="Ravi A."/>
            <person name="Getino M."/>
            <person name="Pursley I."/>
            <person name="Horton D.L."/>
            <person name="Alikhan N.F."/>
            <person name="Baker D."/>
            <person name="Gharbi K."/>
            <person name="Hall N."/>
            <person name="Watson M."/>
            <person name="Adriaenssens E.M."/>
            <person name="Foster-Nyarko E."/>
            <person name="Jarju S."/>
            <person name="Secka A."/>
            <person name="Antonio M."/>
            <person name="Oren A."/>
            <person name="Chaudhuri R.R."/>
            <person name="La Ragione R."/>
            <person name="Hildebrand F."/>
            <person name="Pallen M.J."/>
        </authorList>
    </citation>
    <scope>NUCLEOTIDE SEQUENCE</scope>
    <source>
        <strain evidence="8">CHK165-2605</strain>
    </source>
</reference>
<dbReference type="Pfam" id="PF08281">
    <property type="entry name" value="Sigma70_r4_2"/>
    <property type="match status" value="1"/>
</dbReference>
<evidence type="ECO:0000256" key="3">
    <source>
        <dbReference type="ARBA" id="ARBA00023082"/>
    </source>
</evidence>
<dbReference type="NCBIfam" id="TIGR02937">
    <property type="entry name" value="sigma70-ECF"/>
    <property type="match status" value="1"/>
</dbReference>
<evidence type="ECO:0000313" key="8">
    <source>
        <dbReference type="EMBL" id="HJC43298.1"/>
    </source>
</evidence>
<protein>
    <submittedName>
        <fullName evidence="8">RNA polymerase sigma factor</fullName>
    </submittedName>
</protein>
<reference evidence="8" key="2">
    <citation type="submission" date="2021-04" db="EMBL/GenBank/DDBJ databases">
        <authorList>
            <person name="Gilroy R."/>
        </authorList>
    </citation>
    <scope>NUCLEOTIDE SEQUENCE</scope>
    <source>
        <strain evidence="8">CHK165-2605</strain>
    </source>
</reference>
<dbReference type="GO" id="GO:0006352">
    <property type="term" value="P:DNA-templated transcription initiation"/>
    <property type="evidence" value="ECO:0007669"/>
    <property type="project" value="InterPro"/>
</dbReference>
<evidence type="ECO:0000259" key="6">
    <source>
        <dbReference type="Pfam" id="PF04542"/>
    </source>
</evidence>
<name>A0A9D2P576_9FIRM</name>
<evidence type="ECO:0000256" key="1">
    <source>
        <dbReference type="ARBA" id="ARBA00010641"/>
    </source>
</evidence>
<dbReference type="InterPro" id="IPR007627">
    <property type="entry name" value="RNA_pol_sigma70_r2"/>
</dbReference>
<evidence type="ECO:0000256" key="5">
    <source>
        <dbReference type="ARBA" id="ARBA00023163"/>
    </source>
</evidence>
<dbReference type="EMBL" id="DWWI01000138">
    <property type="protein sequence ID" value="HJC43298.1"/>
    <property type="molecule type" value="Genomic_DNA"/>
</dbReference>
<dbReference type="CDD" id="cd06171">
    <property type="entry name" value="Sigma70_r4"/>
    <property type="match status" value="1"/>
</dbReference>
<dbReference type="SUPFAM" id="SSF88659">
    <property type="entry name" value="Sigma3 and sigma4 domains of RNA polymerase sigma factors"/>
    <property type="match status" value="1"/>
</dbReference>
<accession>A0A9D2P576</accession>
<gene>
    <name evidence="8" type="ORF">H9756_06405</name>
</gene>
<feature type="domain" description="RNA polymerase sigma-70 region 2" evidence="6">
    <location>
        <begin position="9"/>
        <end position="74"/>
    </location>
</feature>
<dbReference type="InterPro" id="IPR036388">
    <property type="entry name" value="WH-like_DNA-bd_sf"/>
</dbReference>
<comment type="similarity">
    <text evidence="1">Belongs to the sigma-70 factor family. ECF subfamily.</text>
</comment>
<dbReference type="Pfam" id="PF04542">
    <property type="entry name" value="Sigma70_r2"/>
    <property type="match status" value="1"/>
</dbReference>
<comment type="caution">
    <text evidence="8">The sequence shown here is derived from an EMBL/GenBank/DDBJ whole genome shotgun (WGS) entry which is preliminary data.</text>
</comment>
<organism evidence="8 9">
    <name type="scientific">Candidatus Mediterraneibacter gallistercoris</name>
    <dbReference type="NCBI Taxonomy" id="2838671"/>
    <lineage>
        <taxon>Bacteria</taxon>
        <taxon>Bacillati</taxon>
        <taxon>Bacillota</taxon>
        <taxon>Clostridia</taxon>
        <taxon>Lachnospirales</taxon>
        <taxon>Lachnospiraceae</taxon>
        <taxon>Mediterraneibacter</taxon>
    </lineage>
</organism>
<dbReference type="SUPFAM" id="SSF88946">
    <property type="entry name" value="Sigma2 domain of RNA polymerase sigma factors"/>
    <property type="match status" value="1"/>
</dbReference>
<keyword evidence="5" id="KW-0804">Transcription</keyword>
<dbReference type="Gene3D" id="1.10.1740.10">
    <property type="match status" value="1"/>
</dbReference>
<dbReference type="PANTHER" id="PTHR43133">
    <property type="entry name" value="RNA POLYMERASE ECF-TYPE SIGMA FACTO"/>
    <property type="match status" value="1"/>
</dbReference>